<dbReference type="EMBL" id="FOZK01000002">
    <property type="protein sequence ID" value="SFS00228.1"/>
    <property type="molecule type" value="Genomic_DNA"/>
</dbReference>
<dbReference type="STRING" id="767519.SAMN05216559_2329"/>
<feature type="compositionally biased region" description="Basic and acidic residues" evidence="1">
    <location>
        <begin position="30"/>
        <end position="44"/>
    </location>
</feature>
<proteinExistence type="predicted"/>
<name>A0A1I6LAH2_9EURY</name>
<accession>A0A1I6LAH2</accession>
<sequence length="44" mass="5102">MFIRASRLYDVESGDAVPWDWSKRQPATESQREVERAFADVEGD</sequence>
<evidence type="ECO:0000313" key="2">
    <source>
        <dbReference type="EMBL" id="SFS00228.1"/>
    </source>
</evidence>
<reference evidence="2 3" key="1">
    <citation type="submission" date="2016-10" db="EMBL/GenBank/DDBJ databases">
        <authorList>
            <person name="de Groot N.N."/>
        </authorList>
    </citation>
    <scope>NUCLEOTIDE SEQUENCE [LARGE SCALE GENOMIC DNA]</scope>
    <source>
        <strain evidence="2 3">CGMCC 1.10457</strain>
    </source>
</reference>
<dbReference type="Proteomes" id="UP000199062">
    <property type="component" value="Unassembled WGS sequence"/>
</dbReference>
<evidence type="ECO:0000256" key="1">
    <source>
        <dbReference type="SAM" id="MobiDB-lite"/>
    </source>
</evidence>
<keyword evidence="3" id="KW-1185">Reference proteome</keyword>
<feature type="region of interest" description="Disordered" evidence="1">
    <location>
        <begin position="19"/>
        <end position="44"/>
    </location>
</feature>
<protein>
    <submittedName>
        <fullName evidence="2">Uncharacterized protein</fullName>
    </submittedName>
</protein>
<gene>
    <name evidence="2" type="ORF">SAMN05216559_2329</name>
</gene>
<evidence type="ECO:0000313" key="3">
    <source>
        <dbReference type="Proteomes" id="UP000199062"/>
    </source>
</evidence>
<organism evidence="2 3">
    <name type="scientific">Halomicrobium zhouii</name>
    <dbReference type="NCBI Taxonomy" id="767519"/>
    <lineage>
        <taxon>Archaea</taxon>
        <taxon>Methanobacteriati</taxon>
        <taxon>Methanobacteriota</taxon>
        <taxon>Stenosarchaea group</taxon>
        <taxon>Halobacteria</taxon>
        <taxon>Halobacteriales</taxon>
        <taxon>Haloarculaceae</taxon>
        <taxon>Halomicrobium</taxon>
    </lineage>
</organism>
<dbReference type="AlphaFoldDB" id="A0A1I6LAH2"/>